<evidence type="ECO:0000313" key="6">
    <source>
        <dbReference type="Proteomes" id="UP000015480"/>
    </source>
</evidence>
<dbReference type="SMART" id="SM00822">
    <property type="entry name" value="PKS_KR"/>
    <property type="match status" value="1"/>
</dbReference>
<dbReference type="RefSeq" id="WP_020950463.1">
    <property type="nucleotide sequence ID" value="NC_022041.1"/>
</dbReference>
<dbReference type="InterPro" id="IPR057326">
    <property type="entry name" value="KR_dom"/>
</dbReference>
<name>S5XZE6_PARAH</name>
<protein>
    <submittedName>
        <fullName evidence="5">Short-chain alcohol dehydrogenase</fullName>
    </submittedName>
</protein>
<gene>
    <name evidence="5" type="ORF">JCM7686_1724</name>
</gene>
<dbReference type="OrthoDB" id="9792355at2"/>
<evidence type="ECO:0000259" key="4">
    <source>
        <dbReference type="SMART" id="SM00822"/>
    </source>
</evidence>
<dbReference type="EMBL" id="CP006650">
    <property type="protein sequence ID" value="AGT08825.1"/>
    <property type="molecule type" value="Genomic_DNA"/>
</dbReference>
<dbReference type="PROSITE" id="PS00061">
    <property type="entry name" value="ADH_SHORT"/>
    <property type="match status" value="1"/>
</dbReference>
<evidence type="ECO:0000313" key="5">
    <source>
        <dbReference type="EMBL" id="AGT08825.1"/>
    </source>
</evidence>
<dbReference type="PRINTS" id="PR00080">
    <property type="entry name" value="SDRFAMILY"/>
</dbReference>
<dbReference type="CDD" id="cd05233">
    <property type="entry name" value="SDR_c"/>
    <property type="match status" value="1"/>
</dbReference>
<dbReference type="KEGG" id="pami:JCM7686_1724"/>
<dbReference type="SUPFAM" id="SSF51735">
    <property type="entry name" value="NAD(P)-binding Rossmann-fold domains"/>
    <property type="match status" value="1"/>
</dbReference>
<comment type="similarity">
    <text evidence="1">Belongs to the short-chain dehydrogenases/reductases (SDR) family.</text>
</comment>
<dbReference type="GO" id="GO:0016491">
    <property type="term" value="F:oxidoreductase activity"/>
    <property type="evidence" value="ECO:0007669"/>
    <property type="project" value="UniProtKB-KW"/>
</dbReference>
<evidence type="ECO:0000256" key="3">
    <source>
        <dbReference type="ARBA" id="ARBA00023027"/>
    </source>
</evidence>
<dbReference type="eggNOG" id="COG1028">
    <property type="taxonomic scope" value="Bacteria"/>
</dbReference>
<dbReference type="PANTHER" id="PTHR24321">
    <property type="entry name" value="DEHYDROGENASES, SHORT CHAIN"/>
    <property type="match status" value="1"/>
</dbReference>
<proteinExistence type="inferred from homology"/>
<dbReference type="Proteomes" id="UP000015480">
    <property type="component" value="Chromosome"/>
</dbReference>
<reference evidence="5 6" key="1">
    <citation type="journal article" date="2014" name="BMC Genomics">
        <title>Architecture and functions of a multipartite genome of the methylotrophic bacterium Paracoccus aminophilus JCM 7686, containing primary and secondary chromids.</title>
        <authorList>
            <person name="Dziewit L."/>
            <person name="Czarnecki J."/>
            <person name="Wibberg D."/>
            <person name="Radlinska M."/>
            <person name="Mrozek P."/>
            <person name="Szymczak M."/>
            <person name="Schluter A."/>
            <person name="Puhler A."/>
            <person name="Bartosik D."/>
        </authorList>
    </citation>
    <scope>NUCLEOTIDE SEQUENCE [LARGE SCALE GENOMIC DNA]</scope>
    <source>
        <strain evidence="5">JCM 7686</strain>
    </source>
</reference>
<dbReference type="FunFam" id="3.40.50.720:FF:000084">
    <property type="entry name" value="Short-chain dehydrogenase reductase"/>
    <property type="match status" value="1"/>
</dbReference>
<sequence>MSLTGKITLVTGGTQGMGLVTAAHLARQGAKVILCGRTADAGAEALRGLTAAGLEAEFVPCDVSQPGAASALVDDIVARHGRLDCAFNNAGSSVPYAKIGEADLAAWQSAIAVNLTGTFLCLRAQLAAMSLTGGGAIVNNSSLAGITAIPGQAAYVASKFGVIGLSQAAAIEYAQDPCIRVNAIAPGPILGGMNSEEALAAQPERTRKKVAVTAMKRMGRPEEVAEVVAWLLSDAASFVTGAVFPIDGGAAAGRS</sequence>
<feature type="domain" description="Ketoreductase" evidence="4">
    <location>
        <begin position="6"/>
        <end position="192"/>
    </location>
</feature>
<dbReference type="Pfam" id="PF13561">
    <property type="entry name" value="adh_short_C2"/>
    <property type="match status" value="1"/>
</dbReference>
<dbReference type="AlphaFoldDB" id="S5XZE6"/>
<dbReference type="PATRIC" id="fig|1367847.3.peg.1707"/>
<evidence type="ECO:0000256" key="2">
    <source>
        <dbReference type="ARBA" id="ARBA00023002"/>
    </source>
</evidence>
<dbReference type="InterPro" id="IPR036291">
    <property type="entry name" value="NAD(P)-bd_dom_sf"/>
</dbReference>
<keyword evidence="6" id="KW-1185">Reference proteome</keyword>
<organism evidence="5 6">
    <name type="scientific">Paracoccus aminophilus JCM 7686</name>
    <dbReference type="NCBI Taxonomy" id="1367847"/>
    <lineage>
        <taxon>Bacteria</taxon>
        <taxon>Pseudomonadati</taxon>
        <taxon>Pseudomonadota</taxon>
        <taxon>Alphaproteobacteria</taxon>
        <taxon>Rhodobacterales</taxon>
        <taxon>Paracoccaceae</taxon>
        <taxon>Paracoccus</taxon>
    </lineage>
</organism>
<keyword evidence="3" id="KW-0520">NAD</keyword>
<dbReference type="Gene3D" id="3.40.50.720">
    <property type="entry name" value="NAD(P)-binding Rossmann-like Domain"/>
    <property type="match status" value="1"/>
</dbReference>
<dbReference type="InterPro" id="IPR002347">
    <property type="entry name" value="SDR_fam"/>
</dbReference>
<dbReference type="STRING" id="1367847.JCM7686_1724"/>
<keyword evidence="2" id="KW-0560">Oxidoreductase</keyword>
<accession>S5XZE6</accession>
<dbReference type="HOGENOM" id="CLU_010194_1_0_5"/>
<dbReference type="PRINTS" id="PR00081">
    <property type="entry name" value="GDHRDH"/>
</dbReference>
<evidence type="ECO:0000256" key="1">
    <source>
        <dbReference type="ARBA" id="ARBA00006484"/>
    </source>
</evidence>
<dbReference type="PANTHER" id="PTHR24321:SF8">
    <property type="entry name" value="ESTRADIOL 17-BETA-DEHYDROGENASE 8-RELATED"/>
    <property type="match status" value="1"/>
</dbReference>
<dbReference type="InterPro" id="IPR020904">
    <property type="entry name" value="Sc_DH/Rdtase_CS"/>
</dbReference>